<reference evidence="1" key="4">
    <citation type="submission" date="2025-09" db="UniProtKB">
        <authorList>
            <consortium name="Ensembl"/>
        </authorList>
    </citation>
    <scope>IDENTIFICATION</scope>
</reference>
<evidence type="ECO:0000313" key="1">
    <source>
        <dbReference type="Ensembl" id="ENSAMXP00000037831.1"/>
    </source>
</evidence>
<proteinExistence type="predicted"/>
<protein>
    <submittedName>
        <fullName evidence="1">Uncharacterized protein</fullName>
    </submittedName>
</protein>
<organism evidence="1 2">
    <name type="scientific">Astyanax mexicanus</name>
    <name type="common">Blind cave fish</name>
    <name type="synonym">Astyanax fasciatus mexicanus</name>
    <dbReference type="NCBI Taxonomy" id="7994"/>
    <lineage>
        <taxon>Eukaryota</taxon>
        <taxon>Metazoa</taxon>
        <taxon>Chordata</taxon>
        <taxon>Craniata</taxon>
        <taxon>Vertebrata</taxon>
        <taxon>Euteleostomi</taxon>
        <taxon>Actinopterygii</taxon>
        <taxon>Neopterygii</taxon>
        <taxon>Teleostei</taxon>
        <taxon>Ostariophysi</taxon>
        <taxon>Characiformes</taxon>
        <taxon>Characoidei</taxon>
        <taxon>Acestrorhamphidae</taxon>
        <taxon>Acestrorhamphinae</taxon>
        <taxon>Astyanax</taxon>
    </lineage>
</organism>
<evidence type="ECO:0000313" key="2">
    <source>
        <dbReference type="Proteomes" id="UP000018467"/>
    </source>
</evidence>
<name>A0A3B1J7G9_ASTMX</name>
<reference evidence="2" key="2">
    <citation type="journal article" date="2014" name="Nat. Commun.">
        <title>The cavefish genome reveals candidate genes for eye loss.</title>
        <authorList>
            <person name="McGaugh S.E."/>
            <person name="Gross J.B."/>
            <person name="Aken B."/>
            <person name="Blin M."/>
            <person name="Borowsky R."/>
            <person name="Chalopin D."/>
            <person name="Hinaux H."/>
            <person name="Jeffery W.R."/>
            <person name="Keene A."/>
            <person name="Ma L."/>
            <person name="Minx P."/>
            <person name="Murphy D."/>
            <person name="O'Quin K.E."/>
            <person name="Retaux S."/>
            <person name="Rohner N."/>
            <person name="Searle S.M."/>
            <person name="Stahl B.A."/>
            <person name="Tabin C."/>
            <person name="Volff J.N."/>
            <person name="Yoshizawa M."/>
            <person name="Warren W.C."/>
        </authorList>
    </citation>
    <scope>NUCLEOTIDE SEQUENCE [LARGE SCALE GENOMIC DNA]</scope>
    <source>
        <strain evidence="2">female</strain>
    </source>
</reference>
<dbReference type="Bgee" id="ENSAMXG00000036508">
    <property type="expression patterns" value="Expressed in brain"/>
</dbReference>
<dbReference type="Ensembl" id="ENSAMXT00000038872.1">
    <property type="protein sequence ID" value="ENSAMXP00000037831.1"/>
    <property type="gene ID" value="ENSAMXG00000036508.1"/>
</dbReference>
<dbReference type="Proteomes" id="UP000018467">
    <property type="component" value="Unassembled WGS sequence"/>
</dbReference>
<keyword evidence="2" id="KW-1185">Reference proteome</keyword>
<sequence length="135" mass="15921">MLKKQYASTATWFQVEWVELNCCRLNGIFNTRHIQQGHHYESVHPDDHSQSVQRPREQNIISLPLIQRELQVTQGFPNEIKPVLSFCSDPEIQKSHKNKLQSRTICFLSMCWTNFQSYFLSNPCARLFLILKSMH</sequence>
<dbReference type="AlphaFoldDB" id="A0A3B1J7G9"/>
<dbReference type="InParanoid" id="A0A3B1J7G9"/>
<reference evidence="1" key="3">
    <citation type="submission" date="2025-08" db="UniProtKB">
        <authorList>
            <consortium name="Ensembl"/>
        </authorList>
    </citation>
    <scope>IDENTIFICATION</scope>
</reference>
<reference evidence="2" key="1">
    <citation type="submission" date="2013-03" db="EMBL/GenBank/DDBJ databases">
        <authorList>
            <person name="Jeffery W."/>
            <person name="Warren W."/>
            <person name="Wilson R.K."/>
        </authorList>
    </citation>
    <scope>NUCLEOTIDE SEQUENCE</scope>
    <source>
        <strain evidence="2">female</strain>
    </source>
</reference>
<accession>A0A3B1J7G9</accession>